<evidence type="ECO:0000256" key="5">
    <source>
        <dbReference type="ARBA" id="ARBA00023242"/>
    </source>
</evidence>
<protein>
    <recommendedName>
        <fullName evidence="10">Homeobox domain-containing protein</fullName>
    </recommendedName>
</protein>
<dbReference type="OMA" id="YVKRDND"/>
<evidence type="ECO:0000313" key="11">
    <source>
        <dbReference type="EMBL" id="OCT64142.1"/>
    </source>
</evidence>
<feature type="DNA-binding region" description="Homeobox" evidence="6">
    <location>
        <begin position="101"/>
        <end position="160"/>
    </location>
</feature>
<dbReference type="InterPro" id="IPR050649">
    <property type="entry name" value="Paired_Homeobox_TFs"/>
</dbReference>
<evidence type="ECO:0000256" key="8">
    <source>
        <dbReference type="SAM" id="Coils"/>
    </source>
</evidence>
<dbReference type="InterPro" id="IPR009057">
    <property type="entry name" value="Homeodomain-like_sf"/>
</dbReference>
<comment type="subcellular location">
    <subcellularLocation>
        <location evidence="1 6 7">Nucleus</location>
    </subcellularLocation>
</comment>
<dbReference type="InterPro" id="IPR001356">
    <property type="entry name" value="HD"/>
</dbReference>
<dbReference type="Gene3D" id="1.10.10.60">
    <property type="entry name" value="Homeodomain-like"/>
    <property type="match status" value="1"/>
</dbReference>
<keyword evidence="5 6" id="KW-0539">Nucleus</keyword>
<dbReference type="InterPro" id="IPR017970">
    <property type="entry name" value="Homeobox_CS"/>
</dbReference>
<dbReference type="SUPFAM" id="SSF46689">
    <property type="entry name" value="Homeodomain-like"/>
    <property type="match status" value="1"/>
</dbReference>
<dbReference type="GO" id="GO:0000981">
    <property type="term" value="F:DNA-binding transcription factor activity, RNA polymerase II-specific"/>
    <property type="evidence" value="ECO:0007669"/>
    <property type="project" value="InterPro"/>
</dbReference>
<dbReference type="PROSITE" id="PS50071">
    <property type="entry name" value="HOMEOBOX_2"/>
    <property type="match status" value="1"/>
</dbReference>
<reference evidence="12" key="1">
    <citation type="journal article" date="2016" name="Nature">
        <title>Genome evolution in the allotetraploid frog Xenopus laevis.</title>
        <authorList>
            <person name="Session A.M."/>
            <person name="Uno Y."/>
            <person name="Kwon T."/>
            <person name="Chapman J.A."/>
            <person name="Toyoda A."/>
            <person name="Takahashi S."/>
            <person name="Fukui A."/>
            <person name="Hikosaka A."/>
            <person name="Suzuki A."/>
            <person name="Kondo M."/>
            <person name="van Heeringen S.J."/>
            <person name="Quigley I."/>
            <person name="Heinz S."/>
            <person name="Ogino H."/>
            <person name="Ochi H."/>
            <person name="Hellsten U."/>
            <person name="Lyons J.B."/>
            <person name="Simakov O."/>
            <person name="Putnam N."/>
            <person name="Stites J."/>
            <person name="Kuroki Y."/>
            <person name="Tanaka T."/>
            <person name="Michiue T."/>
            <person name="Watanabe M."/>
            <person name="Bogdanovic O."/>
            <person name="Lister R."/>
            <person name="Georgiou G."/>
            <person name="Paranjpe S.S."/>
            <person name="van Kruijsbergen I."/>
            <person name="Shu S."/>
            <person name="Carlson J."/>
            <person name="Kinoshita T."/>
            <person name="Ohta Y."/>
            <person name="Mawaribuchi S."/>
            <person name="Jenkins J."/>
            <person name="Grimwood J."/>
            <person name="Schmutz J."/>
            <person name="Mitros T."/>
            <person name="Mozaffari S.V."/>
            <person name="Suzuki Y."/>
            <person name="Haramoto Y."/>
            <person name="Yamamoto T.S."/>
            <person name="Takagi C."/>
            <person name="Heald R."/>
            <person name="Miller K."/>
            <person name="Haudenschild C."/>
            <person name="Kitzman J."/>
            <person name="Nakayama T."/>
            <person name="Izutsu Y."/>
            <person name="Robert J."/>
            <person name="Fortriede J."/>
            <person name="Burns K."/>
            <person name="Lotay V."/>
            <person name="Karimi K."/>
            <person name="Yasuoka Y."/>
            <person name="Dichmann D.S."/>
            <person name="Flajnik M.F."/>
            <person name="Houston D.W."/>
            <person name="Shendure J."/>
            <person name="DuPasquier L."/>
            <person name="Vize P.D."/>
            <person name="Zorn A.M."/>
            <person name="Ito M."/>
            <person name="Marcotte E.M."/>
            <person name="Wallingford J.B."/>
            <person name="Ito Y."/>
            <person name="Asashima M."/>
            <person name="Ueno N."/>
            <person name="Matsuda Y."/>
            <person name="Veenstra G.J."/>
            <person name="Fujiyama A."/>
            <person name="Harland R.M."/>
            <person name="Taira M."/>
            <person name="Rokhsar D.S."/>
        </authorList>
    </citation>
    <scope>NUCLEOTIDE SEQUENCE [LARGE SCALE GENOMIC DNA]</scope>
    <source>
        <strain evidence="12">J</strain>
    </source>
</reference>
<evidence type="ECO:0000256" key="2">
    <source>
        <dbReference type="ARBA" id="ARBA00022473"/>
    </source>
</evidence>
<evidence type="ECO:0000256" key="4">
    <source>
        <dbReference type="ARBA" id="ARBA00023155"/>
    </source>
</evidence>
<evidence type="ECO:0000313" key="12">
    <source>
        <dbReference type="Proteomes" id="UP000694892"/>
    </source>
</evidence>
<evidence type="ECO:0000256" key="9">
    <source>
        <dbReference type="SAM" id="MobiDB-lite"/>
    </source>
</evidence>
<keyword evidence="3 6" id="KW-0238">DNA-binding</keyword>
<organism evidence="11 12">
    <name type="scientific">Xenopus laevis</name>
    <name type="common">African clawed frog</name>
    <dbReference type="NCBI Taxonomy" id="8355"/>
    <lineage>
        <taxon>Eukaryota</taxon>
        <taxon>Metazoa</taxon>
        <taxon>Chordata</taxon>
        <taxon>Craniata</taxon>
        <taxon>Vertebrata</taxon>
        <taxon>Euteleostomi</taxon>
        <taxon>Amphibia</taxon>
        <taxon>Batrachia</taxon>
        <taxon>Anura</taxon>
        <taxon>Pipoidea</taxon>
        <taxon>Pipidae</taxon>
        <taxon>Xenopodinae</taxon>
        <taxon>Xenopus</taxon>
        <taxon>Xenopus</taxon>
    </lineage>
</organism>
<dbReference type="FunFam" id="1.10.10.60:FF:000057">
    <property type="entry name" value="Short stature homeobox 2"/>
    <property type="match status" value="1"/>
</dbReference>
<evidence type="ECO:0000256" key="1">
    <source>
        <dbReference type="ARBA" id="ARBA00004123"/>
    </source>
</evidence>
<dbReference type="PROSITE" id="PS00027">
    <property type="entry name" value="HOMEOBOX_1"/>
    <property type="match status" value="1"/>
</dbReference>
<dbReference type="InterPro" id="IPR003654">
    <property type="entry name" value="OAR_dom"/>
</dbReference>
<feature type="region of interest" description="Disordered" evidence="9">
    <location>
        <begin position="159"/>
        <end position="215"/>
    </location>
</feature>
<evidence type="ECO:0000256" key="3">
    <source>
        <dbReference type="ARBA" id="ARBA00023125"/>
    </source>
</evidence>
<keyword evidence="2" id="KW-0217">Developmental protein</keyword>
<dbReference type="Pfam" id="PF03826">
    <property type="entry name" value="OAR"/>
    <property type="match status" value="1"/>
</dbReference>
<feature type="compositionally biased region" description="Basic and acidic residues" evidence="9">
    <location>
        <begin position="160"/>
        <end position="185"/>
    </location>
</feature>
<dbReference type="Pfam" id="PF00046">
    <property type="entry name" value="Homeodomain"/>
    <property type="match status" value="1"/>
</dbReference>
<dbReference type="AlphaFoldDB" id="A0A974H409"/>
<dbReference type="EMBL" id="CM004482">
    <property type="protein sequence ID" value="OCT64142.1"/>
    <property type="molecule type" value="Genomic_DNA"/>
</dbReference>
<dbReference type="CDD" id="cd00086">
    <property type="entry name" value="homeodomain"/>
    <property type="match status" value="1"/>
</dbReference>
<dbReference type="GO" id="GO:0005634">
    <property type="term" value="C:nucleus"/>
    <property type="evidence" value="ECO:0007669"/>
    <property type="project" value="UniProtKB-SubCell"/>
</dbReference>
<evidence type="ECO:0000256" key="7">
    <source>
        <dbReference type="RuleBase" id="RU000682"/>
    </source>
</evidence>
<dbReference type="GO" id="GO:0000977">
    <property type="term" value="F:RNA polymerase II transcription regulatory region sequence-specific DNA binding"/>
    <property type="evidence" value="ECO:0007669"/>
    <property type="project" value="TreeGrafter"/>
</dbReference>
<dbReference type="PANTHER" id="PTHR24329">
    <property type="entry name" value="HOMEOBOX PROTEIN ARISTALESS"/>
    <property type="match status" value="1"/>
</dbReference>
<evidence type="ECO:0000259" key="10">
    <source>
        <dbReference type="PROSITE" id="PS50071"/>
    </source>
</evidence>
<feature type="coiled-coil region" evidence="8">
    <location>
        <begin position="216"/>
        <end position="243"/>
    </location>
</feature>
<keyword evidence="4 6" id="KW-0371">Homeobox</keyword>
<feature type="compositionally biased region" description="Basic and acidic residues" evidence="9">
    <location>
        <begin position="192"/>
        <end position="212"/>
    </location>
</feature>
<accession>A0A974H409</accession>
<name>A0A974H409_XENLA</name>
<dbReference type="SMART" id="SM00389">
    <property type="entry name" value="HOX"/>
    <property type="match status" value="1"/>
</dbReference>
<dbReference type="PANTHER" id="PTHR24329:SF576">
    <property type="entry name" value="RETINAL HOMEOBOX PROTEIN RX1"/>
    <property type="match status" value="1"/>
</dbReference>
<gene>
    <name evidence="11" type="ORF">XELAEV_18045243mg</name>
</gene>
<feature type="domain" description="Homeobox" evidence="10">
    <location>
        <begin position="99"/>
        <end position="159"/>
    </location>
</feature>
<dbReference type="Proteomes" id="UP000694892">
    <property type="component" value="Chromosome 9_10L"/>
</dbReference>
<proteinExistence type="predicted"/>
<evidence type="ECO:0000256" key="6">
    <source>
        <dbReference type="PROSITE-ProRule" id="PRU00108"/>
    </source>
</evidence>
<sequence>MNIFAALTYEKELQGSETAGGKCLMYNPGRLMSPLPMGSHIHSPILSGQFPNFFLSSHIFGLPIFQSRNPPAALKSALLISAQRRIPAFCEVTDEGRPLKQRRARANYSSWQLQELEKAFQATHYPDVFTREALALRLDLIEARVQVWFQNRRAKMRRQMKIDSRLHGEPEDKPPVDTQGREGRNSKAPNTLKDKKHEPTKQGKQEEKESRRSCSIALLRAKAREHREEIQSSRLKIRKESAETLEEVSALKLPAEVKHVKL</sequence>
<keyword evidence="8" id="KW-0175">Coiled coil</keyword>